<dbReference type="EMBL" id="JAAGNN010000023">
    <property type="protein sequence ID" value="KAF4074064.1"/>
    <property type="molecule type" value="Genomic_DNA"/>
</dbReference>
<gene>
    <name evidence="4" type="ORF">AMELA_G00250390</name>
</gene>
<evidence type="ECO:0000313" key="5">
    <source>
        <dbReference type="Proteomes" id="UP000593565"/>
    </source>
</evidence>
<dbReference type="FunFam" id="2.30.30.40:FF:000201">
    <property type="entry name" value="Myosin XVA"/>
    <property type="match status" value="1"/>
</dbReference>
<dbReference type="InterPro" id="IPR001452">
    <property type="entry name" value="SH3_domain"/>
</dbReference>
<evidence type="ECO:0000256" key="2">
    <source>
        <dbReference type="PROSITE-ProRule" id="PRU00192"/>
    </source>
</evidence>
<proteinExistence type="predicted"/>
<dbReference type="InterPro" id="IPR036028">
    <property type="entry name" value="SH3-like_dom_sf"/>
</dbReference>
<keyword evidence="1 2" id="KW-0728">SH3 domain</keyword>
<dbReference type="Proteomes" id="UP000593565">
    <property type="component" value="Unassembled WGS sequence"/>
</dbReference>
<feature type="domain" description="SH3" evidence="3">
    <location>
        <begin position="124"/>
        <end position="210"/>
    </location>
</feature>
<evidence type="ECO:0000256" key="1">
    <source>
        <dbReference type="ARBA" id="ARBA00022443"/>
    </source>
</evidence>
<dbReference type="Gene3D" id="2.30.30.40">
    <property type="entry name" value="SH3 Domains"/>
    <property type="match status" value="2"/>
</dbReference>
<name>A0A7J5ZTT4_AMEME</name>
<protein>
    <recommendedName>
        <fullName evidence="3">SH3 domain-containing protein</fullName>
    </recommendedName>
</protein>
<dbReference type="PROSITE" id="PS50002">
    <property type="entry name" value="SH3"/>
    <property type="match status" value="1"/>
</dbReference>
<reference evidence="4 5" key="1">
    <citation type="submission" date="2020-02" db="EMBL/GenBank/DDBJ databases">
        <title>A chromosome-scale genome assembly of the black bullhead catfish (Ameiurus melas).</title>
        <authorList>
            <person name="Wen M."/>
            <person name="Zham M."/>
            <person name="Cabau C."/>
            <person name="Klopp C."/>
            <person name="Donnadieu C."/>
            <person name="Roques C."/>
            <person name="Bouchez O."/>
            <person name="Lampietro C."/>
            <person name="Jouanno E."/>
            <person name="Herpin A."/>
            <person name="Louis A."/>
            <person name="Berthelot C."/>
            <person name="Parey E."/>
            <person name="Roest-Crollius H."/>
            <person name="Braasch I."/>
            <person name="Postlethwait J."/>
            <person name="Robinson-Rechavi M."/>
            <person name="Echchiki A."/>
            <person name="Begum T."/>
            <person name="Montfort J."/>
            <person name="Schartl M."/>
            <person name="Bobe J."/>
            <person name="Guiguen Y."/>
        </authorList>
    </citation>
    <scope>NUCLEOTIDE SEQUENCE [LARGE SCALE GENOMIC DNA]</scope>
    <source>
        <strain evidence="4">M_S1</strain>
        <tissue evidence="4">Blood</tissue>
    </source>
</reference>
<evidence type="ECO:0000313" key="4">
    <source>
        <dbReference type="EMBL" id="KAF4074064.1"/>
    </source>
</evidence>
<evidence type="ECO:0000259" key="3">
    <source>
        <dbReference type="PROSITE" id="PS50002"/>
    </source>
</evidence>
<dbReference type="SMART" id="SM00326">
    <property type="entry name" value="SH3"/>
    <property type="match status" value="1"/>
</dbReference>
<feature type="non-terminal residue" evidence="4">
    <location>
        <position position="302"/>
    </location>
</feature>
<feature type="non-terminal residue" evidence="4">
    <location>
        <position position="1"/>
    </location>
</feature>
<comment type="caution">
    <text evidence="4">The sequence shown here is derived from an EMBL/GenBank/DDBJ whole genome shotgun (WGS) entry which is preliminary data.</text>
</comment>
<dbReference type="Pfam" id="PF07653">
    <property type="entry name" value="SH3_2"/>
    <property type="match status" value="1"/>
</dbReference>
<dbReference type="PANTHER" id="PTHR22692">
    <property type="entry name" value="MYOSIN VII, XV"/>
    <property type="match status" value="1"/>
</dbReference>
<sequence length="302" mass="34161">IDEGATTQDENVKKKVVIAARDTWEIYFSRLFPASGSVGTGVQVLSVSHRGIKLLKMVRSSALAPDYFRVLRPYRYVYTDIMFVTIPSKNMLEFNLTNEKLILFSAKAPHVKTMIDYFITELKKDSDYVVAVRNYMTDDRTVLSFHKGDIIRLQKMEGLEEGHCYGCIVKKKVMLLEEIKRDTSDFGWKFGAVHGRAGVFPVEFVQPVAAPDFINLPVDKKDEPKNKQGHVAASAAVAVAVGSSAAAHELDRSIEVTSTVSDYTEAHTDYSEIDIDERILQDSQYNMVEFAKKYFREAHRKT</sequence>
<accession>A0A7J5ZTT4</accession>
<organism evidence="4 5">
    <name type="scientific">Ameiurus melas</name>
    <name type="common">Black bullhead</name>
    <name type="synonym">Silurus melas</name>
    <dbReference type="NCBI Taxonomy" id="219545"/>
    <lineage>
        <taxon>Eukaryota</taxon>
        <taxon>Metazoa</taxon>
        <taxon>Chordata</taxon>
        <taxon>Craniata</taxon>
        <taxon>Vertebrata</taxon>
        <taxon>Euteleostomi</taxon>
        <taxon>Actinopterygii</taxon>
        <taxon>Neopterygii</taxon>
        <taxon>Teleostei</taxon>
        <taxon>Ostariophysi</taxon>
        <taxon>Siluriformes</taxon>
        <taxon>Ictaluridae</taxon>
        <taxon>Ameiurus</taxon>
    </lineage>
</organism>
<dbReference type="PANTHER" id="PTHR22692:SF21">
    <property type="entry name" value="MYOSIN XVA"/>
    <property type="match status" value="1"/>
</dbReference>
<keyword evidence="5" id="KW-1185">Reference proteome</keyword>
<dbReference type="InterPro" id="IPR051567">
    <property type="entry name" value="Unconventional_Myosin_ATPase"/>
</dbReference>
<dbReference type="SUPFAM" id="SSF50044">
    <property type="entry name" value="SH3-domain"/>
    <property type="match status" value="1"/>
</dbReference>
<dbReference type="AlphaFoldDB" id="A0A7J5ZTT4"/>